<accession>A0A1E1L5G1</accession>
<name>A0A1E1L5G1_9HELO</name>
<dbReference type="InParanoid" id="A0A1E1L5G1"/>
<sequence length="77" mass="8993">MPGSIVYVCSATIPNIKAVININELSKMKDVSIKKYFLEVVVTSEDFMHGEQGRRAFRLWPRDMMDGEICFWARQFF</sequence>
<reference evidence="2" key="1">
    <citation type="submission" date="2016-03" db="EMBL/GenBank/DDBJ databases">
        <authorList>
            <person name="Ploux O."/>
        </authorList>
    </citation>
    <scope>NUCLEOTIDE SEQUENCE [LARGE SCALE GENOMIC DNA]</scope>
    <source>
        <strain evidence="2">UK7</strain>
    </source>
</reference>
<comment type="caution">
    <text evidence="1">The sequence shown here is derived from an EMBL/GenBank/DDBJ whole genome shotgun (WGS) entry which is preliminary data.</text>
</comment>
<evidence type="ECO:0000313" key="1">
    <source>
        <dbReference type="EMBL" id="CZT05802.1"/>
    </source>
</evidence>
<gene>
    <name evidence="1" type="ORF">RCO7_14843</name>
</gene>
<keyword evidence="2" id="KW-1185">Reference proteome</keyword>
<organism evidence="1 2">
    <name type="scientific">Rhynchosporium graminicola</name>
    <dbReference type="NCBI Taxonomy" id="2792576"/>
    <lineage>
        <taxon>Eukaryota</taxon>
        <taxon>Fungi</taxon>
        <taxon>Dikarya</taxon>
        <taxon>Ascomycota</taxon>
        <taxon>Pezizomycotina</taxon>
        <taxon>Leotiomycetes</taxon>
        <taxon>Helotiales</taxon>
        <taxon>Ploettnerulaceae</taxon>
        <taxon>Rhynchosporium</taxon>
    </lineage>
</organism>
<dbReference type="AlphaFoldDB" id="A0A1E1L5G1"/>
<protein>
    <submittedName>
        <fullName evidence="1">Uncharacterized protein</fullName>
    </submittedName>
</protein>
<proteinExistence type="predicted"/>
<dbReference type="EMBL" id="FJUW01000036">
    <property type="protein sequence ID" value="CZT05802.1"/>
    <property type="molecule type" value="Genomic_DNA"/>
</dbReference>
<dbReference type="Proteomes" id="UP000178129">
    <property type="component" value="Unassembled WGS sequence"/>
</dbReference>
<evidence type="ECO:0000313" key="2">
    <source>
        <dbReference type="Proteomes" id="UP000178129"/>
    </source>
</evidence>